<dbReference type="Proteomes" id="UP000276426">
    <property type="component" value="Segment"/>
</dbReference>
<name>A0A3G2KDD2_9CAUD</name>
<protein>
    <submittedName>
        <fullName evidence="1">Tail assembly chaperone</fullName>
    </submittedName>
</protein>
<proteinExistence type="predicted"/>
<accession>A0A3G2KDD2</accession>
<sequence>MRMGVLPTALEALPSDYLETLLHLAIENQ</sequence>
<dbReference type="KEGG" id="vg:77924957"/>
<gene>
    <name evidence="1" type="primary">11</name>
    <name evidence="1" type="ORF">PBI_ATRAXA_11</name>
</gene>
<organism evidence="1 2">
    <name type="scientific">Arthrobacter phage Atraxa</name>
    <dbReference type="NCBI Taxonomy" id="2419947"/>
    <lineage>
        <taxon>Viruses</taxon>
        <taxon>Duplodnaviria</taxon>
        <taxon>Heunggongvirae</taxon>
        <taxon>Uroviricota</taxon>
        <taxon>Caudoviricetes</taxon>
        <taxon>Atraxavirus</taxon>
        <taxon>Atraxavirus atraxa</taxon>
    </lineage>
</organism>
<evidence type="ECO:0000313" key="1">
    <source>
        <dbReference type="EMBL" id="AYN56979.1"/>
    </source>
</evidence>
<keyword evidence="2" id="KW-1185">Reference proteome</keyword>
<dbReference type="RefSeq" id="YP_010649395.1">
    <property type="nucleotide sequence ID" value="NC_070767.1"/>
</dbReference>
<reference evidence="1 2" key="1">
    <citation type="submission" date="2018-09" db="EMBL/GenBank/DDBJ databases">
        <authorList>
            <person name="Fryberger R.B."/>
            <person name="Stoner T.H."/>
            <person name="Garlena R.A."/>
            <person name="Russell D.A."/>
            <person name="Pope W.H."/>
            <person name="Jacobs-Sera D."/>
            <person name="Hatfull G.F."/>
        </authorList>
    </citation>
    <scope>NUCLEOTIDE SEQUENCE [LARGE SCALE GENOMIC DNA]</scope>
</reference>
<evidence type="ECO:0000313" key="2">
    <source>
        <dbReference type="Proteomes" id="UP000276426"/>
    </source>
</evidence>
<dbReference type="EMBL" id="MH834597">
    <property type="protein sequence ID" value="AYN56979.1"/>
    <property type="molecule type" value="Genomic_DNA"/>
</dbReference>
<dbReference type="GeneID" id="77924957"/>